<evidence type="ECO:0008006" key="5">
    <source>
        <dbReference type="Google" id="ProtNLM"/>
    </source>
</evidence>
<feature type="region of interest" description="Disordered" evidence="1">
    <location>
        <begin position="1"/>
        <end position="23"/>
    </location>
</feature>
<feature type="transmembrane region" description="Helical" evidence="2">
    <location>
        <begin position="81"/>
        <end position="103"/>
    </location>
</feature>
<evidence type="ECO:0000256" key="2">
    <source>
        <dbReference type="SAM" id="Phobius"/>
    </source>
</evidence>
<protein>
    <recommendedName>
        <fullName evidence="5">ABC transporter permease</fullName>
    </recommendedName>
</protein>
<name>A0ABS5UN97_9BIFI</name>
<dbReference type="Proteomes" id="UP000773064">
    <property type="component" value="Unassembled WGS sequence"/>
</dbReference>
<proteinExistence type="predicted"/>
<keyword evidence="2" id="KW-0812">Transmembrane</keyword>
<organism evidence="3 4">
    <name type="scientific">Bifidobacterium santillanense</name>
    <dbReference type="NCBI Taxonomy" id="2809028"/>
    <lineage>
        <taxon>Bacteria</taxon>
        <taxon>Bacillati</taxon>
        <taxon>Actinomycetota</taxon>
        <taxon>Actinomycetes</taxon>
        <taxon>Bifidobacteriales</taxon>
        <taxon>Bifidobacteriaceae</taxon>
        <taxon>Bifidobacterium</taxon>
    </lineage>
</organism>
<evidence type="ECO:0000313" key="4">
    <source>
        <dbReference type="Proteomes" id="UP000773064"/>
    </source>
</evidence>
<feature type="transmembrane region" description="Helical" evidence="2">
    <location>
        <begin position="40"/>
        <end position="61"/>
    </location>
</feature>
<dbReference type="EMBL" id="JAFEJS010000002">
    <property type="protein sequence ID" value="MBT1172366.1"/>
    <property type="molecule type" value="Genomic_DNA"/>
</dbReference>
<evidence type="ECO:0000256" key="1">
    <source>
        <dbReference type="SAM" id="MobiDB-lite"/>
    </source>
</evidence>
<accession>A0ABS5UN97</accession>
<evidence type="ECO:0000313" key="3">
    <source>
        <dbReference type="EMBL" id="MBT1172366.1"/>
    </source>
</evidence>
<keyword evidence="4" id="KW-1185">Reference proteome</keyword>
<keyword evidence="2" id="KW-0472">Membrane</keyword>
<feature type="transmembrane region" description="Helical" evidence="2">
    <location>
        <begin position="297"/>
        <end position="317"/>
    </location>
</feature>
<reference evidence="3 4" key="1">
    <citation type="journal article" date="2021" name="Environ. Microbiol.">
        <title>Genetic insights into the dark matter of the mammalian gut microbiota through targeted genome reconstruction.</title>
        <authorList>
            <person name="Lugli G.A."/>
            <person name="Alessandri G."/>
            <person name="Milani C."/>
            <person name="Viappiani A."/>
            <person name="Fontana F."/>
            <person name="Tarracchini C."/>
            <person name="Mancabelli L."/>
            <person name="Argentini C."/>
            <person name="Ruiz L."/>
            <person name="Margolles A."/>
            <person name="van Sinderen D."/>
            <person name="Turroni F."/>
            <person name="Ventura M."/>
        </authorList>
    </citation>
    <scope>NUCLEOTIDE SEQUENCE [LARGE SCALE GENOMIC DNA]</scope>
    <source>
        <strain evidence="3 4">MA2</strain>
    </source>
</reference>
<feature type="transmembrane region" description="Helical" evidence="2">
    <location>
        <begin position="110"/>
        <end position="133"/>
    </location>
</feature>
<comment type="caution">
    <text evidence="3">The sequence shown here is derived from an EMBL/GenBank/DDBJ whole genome shotgun (WGS) entry which is preliminary data.</text>
</comment>
<keyword evidence="2" id="KW-1133">Transmembrane helix</keyword>
<sequence>MNETTIKAGARPSSRGNAHATSGGAYGRTRQFRLALVRCLTLYAVVFAVAVIVLAVLTYQRYRAMILLPNGLSGDVNVERILFPMLFVAALVWQWGFFATLLCHGVSRRSFVGVSAIGATAISLAVSMVIVAARYPLIVLGGDVRMVCAKAIGGCLPSDMFKAPLSEQFLYAWQEVGSTQTVCDGSTCSIEGGTATYSPMLQSGWLFMFLKFLSLMLAATALGMLVGAVLAWAAGRGVWTLGVVAGLGWGLFSMRFDMAYGVAGVIGEPWLATWLIGAASGRVGSLAAGSGVDFGTYIVWIPLVESLVLFALCVLIVSRLTSRREIRPGRGRLG</sequence>
<gene>
    <name evidence="3" type="ORF">JS528_03110</name>
</gene>
<dbReference type="RefSeq" id="WP_214357651.1">
    <property type="nucleotide sequence ID" value="NZ_JAFEJS010000002.1"/>
</dbReference>
<feature type="transmembrane region" description="Helical" evidence="2">
    <location>
        <begin position="205"/>
        <end position="231"/>
    </location>
</feature>